<accession>A0A6N9HZR2</accession>
<dbReference type="Proteomes" id="UP000449209">
    <property type="component" value="Unassembled WGS sequence"/>
</dbReference>
<gene>
    <name evidence="1" type="ORF">GB993_00800</name>
</gene>
<sequence length="86" mass="10027">MNFTARINKQETFIDDYLKHVRPDSWQDCYALLEGIVQSLLESKNKHHEIIVQGKDIYDGMNKRFAFTGFQTEYGLEIYYCGVGNA</sequence>
<proteinExistence type="predicted"/>
<dbReference type="RefSeq" id="WP_161002680.1">
    <property type="nucleotide sequence ID" value="NZ_WEZQ01000001.1"/>
</dbReference>
<dbReference type="EMBL" id="WEZQ01000001">
    <property type="protein sequence ID" value="MYV16068.1"/>
    <property type="molecule type" value="Genomic_DNA"/>
</dbReference>
<protein>
    <submittedName>
        <fullName evidence="1">Uncharacterized protein</fullName>
    </submittedName>
</protein>
<comment type="caution">
    <text evidence="1">The sequence shown here is derived from an EMBL/GenBank/DDBJ whole genome shotgun (WGS) entry which is preliminary data.</text>
</comment>
<organism evidence="1 2">
    <name type="scientific">Furfurilactobacillus milii</name>
    <dbReference type="NCBI Taxonomy" id="2888272"/>
    <lineage>
        <taxon>Bacteria</taxon>
        <taxon>Bacillati</taxon>
        <taxon>Bacillota</taxon>
        <taxon>Bacilli</taxon>
        <taxon>Lactobacillales</taxon>
        <taxon>Lactobacillaceae</taxon>
        <taxon>Furfurilactobacillus</taxon>
    </lineage>
</organism>
<evidence type="ECO:0000313" key="2">
    <source>
        <dbReference type="Proteomes" id="UP000449209"/>
    </source>
</evidence>
<reference evidence="1 2" key="1">
    <citation type="journal article" date="2019" name="Appl. Environ. Microbiol.">
        <title>Genetic determinants of hydroxycinnamic acid metabolism in heterofermentative lactobacilli.</title>
        <authorList>
            <person name="Gaur G."/>
            <person name="Oh J.H."/>
            <person name="Filannino P."/>
            <person name="Gobbetti M."/>
            <person name="van Pijkeren J.P."/>
            <person name="Ganzle M.G."/>
        </authorList>
    </citation>
    <scope>NUCLEOTIDE SEQUENCE [LARGE SCALE GENOMIC DNA]</scope>
    <source>
        <strain evidence="1 2">C5</strain>
    </source>
</reference>
<name>A0A6N9HZR2_9LACO</name>
<evidence type="ECO:0000313" key="1">
    <source>
        <dbReference type="EMBL" id="MYV16068.1"/>
    </source>
</evidence>
<dbReference type="OrthoDB" id="2295899at2"/>
<dbReference type="AlphaFoldDB" id="A0A6N9HZR2"/>